<evidence type="ECO:0000313" key="2">
    <source>
        <dbReference type="EMBL" id="MFC4266149.1"/>
    </source>
</evidence>
<dbReference type="RefSeq" id="WP_230066977.1">
    <property type="nucleotide sequence ID" value="NZ_BAABLL010000008.1"/>
</dbReference>
<feature type="chain" id="PRO_5045691813" description="Lipoprotein" evidence="1">
    <location>
        <begin position="24"/>
        <end position="164"/>
    </location>
</feature>
<comment type="caution">
    <text evidence="2">The sequence shown here is derived from an EMBL/GenBank/DDBJ whole genome shotgun (WGS) entry which is preliminary data.</text>
</comment>
<evidence type="ECO:0000313" key="3">
    <source>
        <dbReference type="Proteomes" id="UP001595773"/>
    </source>
</evidence>
<organism evidence="2 3">
    <name type="scientific">Arthrobacter cryoconiti</name>
    <dbReference type="NCBI Taxonomy" id="748907"/>
    <lineage>
        <taxon>Bacteria</taxon>
        <taxon>Bacillati</taxon>
        <taxon>Actinomycetota</taxon>
        <taxon>Actinomycetes</taxon>
        <taxon>Micrococcales</taxon>
        <taxon>Micrococcaceae</taxon>
        <taxon>Arthrobacter</taxon>
    </lineage>
</organism>
<name>A0ABV8R4G8_9MICC</name>
<sequence length="164" mass="17362">MVKFRFLSLFVTLLASLALEGCATPVMCPAIGWINTIDVNLTGNVADIASLELCVDGVCAASSTVQQIPVESLRRATLVPTGPASAPTGLTTVPLNFSINRIDQRTWRASMSMAAPATLTLRALSSAHNVLVEREIALEWRRMGGSEQCGGPSEVGPITLDIPL</sequence>
<evidence type="ECO:0008006" key="4">
    <source>
        <dbReference type="Google" id="ProtNLM"/>
    </source>
</evidence>
<evidence type="ECO:0000256" key="1">
    <source>
        <dbReference type="SAM" id="SignalP"/>
    </source>
</evidence>
<keyword evidence="3" id="KW-1185">Reference proteome</keyword>
<protein>
    <recommendedName>
        <fullName evidence="4">Lipoprotein</fullName>
    </recommendedName>
</protein>
<keyword evidence="1" id="KW-0732">Signal</keyword>
<gene>
    <name evidence="2" type="ORF">ACFOW9_11110</name>
</gene>
<accession>A0ABV8R4G8</accession>
<feature type="signal peptide" evidence="1">
    <location>
        <begin position="1"/>
        <end position="23"/>
    </location>
</feature>
<reference evidence="3" key="1">
    <citation type="journal article" date="2019" name="Int. J. Syst. Evol. Microbiol.">
        <title>The Global Catalogue of Microorganisms (GCM) 10K type strain sequencing project: providing services to taxonomists for standard genome sequencing and annotation.</title>
        <authorList>
            <consortium name="The Broad Institute Genomics Platform"/>
            <consortium name="The Broad Institute Genome Sequencing Center for Infectious Disease"/>
            <person name="Wu L."/>
            <person name="Ma J."/>
        </authorList>
    </citation>
    <scope>NUCLEOTIDE SEQUENCE [LARGE SCALE GENOMIC DNA]</scope>
    <source>
        <strain evidence="3">CGMCC 1.10698</strain>
    </source>
</reference>
<dbReference type="EMBL" id="JBHSCQ010000017">
    <property type="protein sequence ID" value="MFC4266149.1"/>
    <property type="molecule type" value="Genomic_DNA"/>
</dbReference>
<dbReference type="Proteomes" id="UP001595773">
    <property type="component" value="Unassembled WGS sequence"/>
</dbReference>
<proteinExistence type="predicted"/>